<sequence>MPQAQRSSPGLSCLARPRHQQGTDGQRRLVGLLLLEIESASPSSVGWFPSSTKGNVN</sequence>
<evidence type="ECO:0000256" key="1">
    <source>
        <dbReference type="SAM" id="MobiDB-lite"/>
    </source>
</evidence>
<proteinExistence type="predicted"/>
<reference evidence="2" key="1">
    <citation type="submission" date="2014-09" db="EMBL/GenBank/DDBJ databases">
        <authorList>
            <person name="Magalhaes I.L.F."/>
            <person name="Oliveira U."/>
            <person name="Santos F.R."/>
            <person name="Vidigal T.H.D.A."/>
            <person name="Brescovit A.D."/>
            <person name="Santos A.J."/>
        </authorList>
    </citation>
    <scope>NUCLEOTIDE SEQUENCE</scope>
    <source>
        <tissue evidence="2">Shoot tissue taken approximately 20 cm above the soil surface</tissue>
    </source>
</reference>
<feature type="compositionally biased region" description="Polar residues" evidence="1">
    <location>
        <begin position="1"/>
        <end position="10"/>
    </location>
</feature>
<dbReference type="AlphaFoldDB" id="A0A0A9BNI0"/>
<name>A0A0A9BNI0_ARUDO</name>
<dbReference type="EMBL" id="GBRH01237068">
    <property type="protein sequence ID" value="JAD60827.1"/>
    <property type="molecule type" value="Transcribed_RNA"/>
</dbReference>
<reference evidence="2" key="2">
    <citation type="journal article" date="2015" name="Data Brief">
        <title>Shoot transcriptome of the giant reed, Arundo donax.</title>
        <authorList>
            <person name="Barrero R.A."/>
            <person name="Guerrero F.D."/>
            <person name="Moolhuijzen P."/>
            <person name="Goolsby J.A."/>
            <person name="Tidwell J."/>
            <person name="Bellgard S.E."/>
            <person name="Bellgard M.I."/>
        </authorList>
    </citation>
    <scope>NUCLEOTIDE SEQUENCE</scope>
    <source>
        <tissue evidence="2">Shoot tissue taken approximately 20 cm above the soil surface</tissue>
    </source>
</reference>
<accession>A0A0A9BNI0</accession>
<organism evidence="2">
    <name type="scientific">Arundo donax</name>
    <name type="common">Giant reed</name>
    <name type="synonym">Donax arundinaceus</name>
    <dbReference type="NCBI Taxonomy" id="35708"/>
    <lineage>
        <taxon>Eukaryota</taxon>
        <taxon>Viridiplantae</taxon>
        <taxon>Streptophyta</taxon>
        <taxon>Embryophyta</taxon>
        <taxon>Tracheophyta</taxon>
        <taxon>Spermatophyta</taxon>
        <taxon>Magnoliopsida</taxon>
        <taxon>Liliopsida</taxon>
        <taxon>Poales</taxon>
        <taxon>Poaceae</taxon>
        <taxon>PACMAD clade</taxon>
        <taxon>Arundinoideae</taxon>
        <taxon>Arundineae</taxon>
        <taxon>Arundo</taxon>
    </lineage>
</organism>
<evidence type="ECO:0000313" key="2">
    <source>
        <dbReference type="EMBL" id="JAD60827.1"/>
    </source>
</evidence>
<feature type="region of interest" description="Disordered" evidence="1">
    <location>
        <begin position="1"/>
        <end position="25"/>
    </location>
</feature>
<protein>
    <submittedName>
        <fullName evidence="2">Uncharacterized protein</fullName>
    </submittedName>
</protein>